<proteinExistence type="predicted"/>
<reference evidence="2 3" key="1">
    <citation type="submission" date="2019-03" db="EMBL/GenBank/DDBJ databases">
        <title>First draft genome of Liparis tanakae, snailfish: a comprehensive survey of snailfish specific genes.</title>
        <authorList>
            <person name="Kim W."/>
            <person name="Song I."/>
            <person name="Jeong J.-H."/>
            <person name="Kim D."/>
            <person name="Kim S."/>
            <person name="Ryu S."/>
            <person name="Song J.Y."/>
            <person name="Lee S.K."/>
        </authorList>
    </citation>
    <scope>NUCLEOTIDE SEQUENCE [LARGE SCALE GENOMIC DNA]</scope>
    <source>
        <tissue evidence="2">Muscle</tissue>
    </source>
</reference>
<comment type="caution">
    <text evidence="2">The sequence shown here is derived from an EMBL/GenBank/DDBJ whole genome shotgun (WGS) entry which is preliminary data.</text>
</comment>
<sequence>MSPSLNPKAKYSISERTHAPGGSRTLLSDGLHAEVRTEETLQAEPDGCEDATDDPAQIKA</sequence>
<keyword evidence="3" id="KW-1185">Reference proteome</keyword>
<protein>
    <submittedName>
        <fullName evidence="2">Uncharacterized protein</fullName>
    </submittedName>
</protein>
<dbReference type="EMBL" id="SRLO01000749">
    <property type="protein sequence ID" value="TNN47283.1"/>
    <property type="molecule type" value="Genomic_DNA"/>
</dbReference>
<organism evidence="2 3">
    <name type="scientific">Liparis tanakae</name>
    <name type="common">Tanaka's snailfish</name>
    <dbReference type="NCBI Taxonomy" id="230148"/>
    <lineage>
        <taxon>Eukaryota</taxon>
        <taxon>Metazoa</taxon>
        <taxon>Chordata</taxon>
        <taxon>Craniata</taxon>
        <taxon>Vertebrata</taxon>
        <taxon>Euteleostomi</taxon>
        <taxon>Actinopterygii</taxon>
        <taxon>Neopterygii</taxon>
        <taxon>Teleostei</taxon>
        <taxon>Neoteleostei</taxon>
        <taxon>Acanthomorphata</taxon>
        <taxon>Eupercaria</taxon>
        <taxon>Perciformes</taxon>
        <taxon>Cottioidei</taxon>
        <taxon>Cottales</taxon>
        <taxon>Liparidae</taxon>
        <taxon>Liparis</taxon>
    </lineage>
</organism>
<name>A0A4Z2G313_9TELE</name>
<feature type="region of interest" description="Disordered" evidence="1">
    <location>
        <begin position="1"/>
        <end position="60"/>
    </location>
</feature>
<evidence type="ECO:0000313" key="3">
    <source>
        <dbReference type="Proteomes" id="UP000314294"/>
    </source>
</evidence>
<accession>A0A4Z2G313</accession>
<dbReference type="Proteomes" id="UP000314294">
    <property type="component" value="Unassembled WGS sequence"/>
</dbReference>
<evidence type="ECO:0000313" key="2">
    <source>
        <dbReference type="EMBL" id="TNN47283.1"/>
    </source>
</evidence>
<dbReference type="AlphaFoldDB" id="A0A4Z2G313"/>
<gene>
    <name evidence="2" type="ORF">EYF80_042511</name>
</gene>
<evidence type="ECO:0000256" key="1">
    <source>
        <dbReference type="SAM" id="MobiDB-lite"/>
    </source>
</evidence>